<dbReference type="AlphaFoldDB" id="A0A014NPP0"/>
<dbReference type="Gene3D" id="3.40.190.150">
    <property type="entry name" value="Bordetella uptake gene, domain 1"/>
    <property type="match status" value="1"/>
</dbReference>
<dbReference type="Gene3D" id="3.40.190.10">
    <property type="entry name" value="Periplasmic binding protein-like II"/>
    <property type="match status" value="1"/>
</dbReference>
<dbReference type="InterPro" id="IPR006311">
    <property type="entry name" value="TAT_signal"/>
</dbReference>
<feature type="chain" id="PRO_5001473011" evidence="2">
    <location>
        <begin position="26"/>
        <end position="323"/>
    </location>
</feature>
<reference evidence="3 4" key="1">
    <citation type="submission" date="2014-01" db="EMBL/GenBank/DDBJ databases">
        <title>Interspecies Systems Biology Uncovers Metabolites Affecting C. elegans Gene Expression and Life History Traits.</title>
        <authorList>
            <person name="Watson E."/>
            <person name="Macneil L.T."/>
            <person name="Ritter A.D."/>
            <person name="Yilmaz L.S."/>
            <person name="Rosebrock A.P."/>
            <person name="Caudy A.A."/>
            <person name="Walhout A.J."/>
        </authorList>
    </citation>
    <scope>NUCLEOTIDE SEQUENCE [LARGE SCALE GENOMIC DNA]</scope>
    <source>
        <strain evidence="3 4">DA1877</strain>
    </source>
</reference>
<sequence>MIDRRQFLSVSAAALGLPSSVLAQAAWPTRPVRVVIPYAAGGVTDSVGRKLAEHLGQQLGQALVVENKGGAGGTLGMADVARAPADGYTLALSAISPLTLSPHLGKLPYDPFKDIVAVAPMMYSPVYVLGTSALSATSWQALLARAKAQPGSIRMATSGMGSVGHIMLEQIQAQTGARFTHIPYKGVGQTVNDAAGGHFEVMLGNPFGTINGLIEQGRLRVLATTGPQRAPNQPQVPTLAELGVPAANLTSLFGFMAPAGTPPEIVARLNQEVQRALAAADVQHTLRSTDNVALHHSPQEFAALLQQESRNNAAIIRQAHIQL</sequence>
<dbReference type="InterPro" id="IPR005064">
    <property type="entry name" value="BUG"/>
</dbReference>
<feature type="signal peptide" evidence="2">
    <location>
        <begin position="1"/>
        <end position="25"/>
    </location>
</feature>
<keyword evidence="4" id="KW-1185">Reference proteome</keyword>
<dbReference type="Pfam" id="PF03401">
    <property type="entry name" value="TctC"/>
    <property type="match status" value="1"/>
</dbReference>
<gene>
    <name evidence="3" type="ORF">AX13_06485</name>
</gene>
<dbReference type="RefSeq" id="WP_043378243.1">
    <property type="nucleotide sequence ID" value="NZ_JBOK01000002.1"/>
</dbReference>
<evidence type="ECO:0000313" key="4">
    <source>
        <dbReference type="Proteomes" id="UP000020766"/>
    </source>
</evidence>
<dbReference type="PANTHER" id="PTHR42928:SF5">
    <property type="entry name" value="BLR1237 PROTEIN"/>
    <property type="match status" value="1"/>
</dbReference>
<evidence type="ECO:0000256" key="2">
    <source>
        <dbReference type="SAM" id="SignalP"/>
    </source>
</evidence>
<dbReference type="SUPFAM" id="SSF53850">
    <property type="entry name" value="Periplasmic binding protein-like II"/>
    <property type="match status" value="1"/>
</dbReference>
<name>A0A014NPP0_9BURK</name>
<dbReference type="EMBL" id="JBOK01000002">
    <property type="protein sequence ID" value="EXU81438.1"/>
    <property type="molecule type" value="Genomic_DNA"/>
</dbReference>
<dbReference type="CDD" id="cd07012">
    <property type="entry name" value="PBP2_Bug_TTT"/>
    <property type="match status" value="1"/>
</dbReference>
<comment type="caution">
    <text evidence="3">The sequence shown here is derived from an EMBL/GenBank/DDBJ whole genome shotgun (WGS) entry which is preliminary data.</text>
</comment>
<proteinExistence type="inferred from homology"/>
<evidence type="ECO:0000313" key="3">
    <source>
        <dbReference type="EMBL" id="EXU81438.1"/>
    </source>
</evidence>
<dbReference type="STRING" id="225991.MA05_01390"/>
<dbReference type="Proteomes" id="UP000020766">
    <property type="component" value="Unassembled WGS sequence"/>
</dbReference>
<dbReference type="PROSITE" id="PS51318">
    <property type="entry name" value="TAT"/>
    <property type="match status" value="1"/>
</dbReference>
<organism evidence="3 4">
    <name type="scientific">Comamonas aquatica DA1877</name>
    <dbReference type="NCBI Taxonomy" id="1457173"/>
    <lineage>
        <taxon>Bacteria</taxon>
        <taxon>Pseudomonadati</taxon>
        <taxon>Pseudomonadota</taxon>
        <taxon>Betaproteobacteria</taxon>
        <taxon>Burkholderiales</taxon>
        <taxon>Comamonadaceae</taxon>
        <taxon>Comamonas</taxon>
    </lineage>
</organism>
<dbReference type="InterPro" id="IPR042100">
    <property type="entry name" value="Bug_dom1"/>
</dbReference>
<accession>A0A014NPP0</accession>
<dbReference type="PATRIC" id="fig|1457173.3.peg.298"/>
<dbReference type="PANTHER" id="PTHR42928">
    <property type="entry name" value="TRICARBOXYLATE-BINDING PROTEIN"/>
    <property type="match status" value="1"/>
</dbReference>
<comment type="similarity">
    <text evidence="1">Belongs to the UPF0065 (bug) family.</text>
</comment>
<protein>
    <submittedName>
        <fullName evidence="3">ABC transporter substrate-binding protein</fullName>
    </submittedName>
</protein>
<keyword evidence="2" id="KW-0732">Signal</keyword>
<evidence type="ECO:0000256" key="1">
    <source>
        <dbReference type="ARBA" id="ARBA00006987"/>
    </source>
</evidence>
<dbReference type="PIRSF" id="PIRSF017082">
    <property type="entry name" value="YflP"/>
    <property type="match status" value="1"/>
</dbReference>